<feature type="transmembrane region" description="Helical" evidence="6">
    <location>
        <begin position="187"/>
        <end position="208"/>
    </location>
</feature>
<keyword evidence="4 6" id="KW-1133">Transmembrane helix</keyword>
<feature type="transmembrane region" description="Helical" evidence="6">
    <location>
        <begin position="160"/>
        <end position="181"/>
    </location>
</feature>
<keyword evidence="6" id="KW-0813">Transport</keyword>
<protein>
    <recommendedName>
        <fullName evidence="6">Transport permease protein</fullName>
    </recommendedName>
</protein>
<dbReference type="GO" id="GO:0043190">
    <property type="term" value="C:ATP-binding cassette (ABC) transporter complex"/>
    <property type="evidence" value="ECO:0007669"/>
    <property type="project" value="InterPro"/>
</dbReference>
<evidence type="ECO:0000256" key="1">
    <source>
        <dbReference type="ARBA" id="ARBA00004141"/>
    </source>
</evidence>
<dbReference type="InterPro" id="IPR000412">
    <property type="entry name" value="ABC_2_transport"/>
</dbReference>
<evidence type="ECO:0000256" key="2">
    <source>
        <dbReference type="ARBA" id="ARBA00007783"/>
    </source>
</evidence>
<dbReference type="PANTHER" id="PTHR43332:SF2">
    <property type="entry name" value="INNER MEMBRANE TRANSPORT PERMEASE YADH"/>
    <property type="match status" value="1"/>
</dbReference>
<feature type="transmembrane region" description="Helical" evidence="6">
    <location>
        <begin position="40"/>
        <end position="58"/>
    </location>
</feature>
<evidence type="ECO:0000256" key="4">
    <source>
        <dbReference type="ARBA" id="ARBA00022989"/>
    </source>
</evidence>
<dbReference type="Pfam" id="PF01061">
    <property type="entry name" value="ABC2_membrane"/>
    <property type="match status" value="1"/>
</dbReference>
<evidence type="ECO:0000313" key="8">
    <source>
        <dbReference type="EMBL" id="PWV62389.1"/>
    </source>
</evidence>
<evidence type="ECO:0000256" key="3">
    <source>
        <dbReference type="ARBA" id="ARBA00022692"/>
    </source>
</evidence>
<comment type="caution">
    <text evidence="8">The sequence shown here is derived from an EMBL/GenBank/DDBJ whole genome shotgun (WGS) entry which is preliminary data.</text>
</comment>
<evidence type="ECO:0000259" key="7">
    <source>
        <dbReference type="PROSITE" id="PS51012"/>
    </source>
</evidence>
<feature type="domain" description="ABC transmembrane type-2" evidence="7">
    <location>
        <begin position="39"/>
        <end position="268"/>
    </location>
</feature>
<dbReference type="InterPro" id="IPR052522">
    <property type="entry name" value="ABC-2_transport_permease"/>
</dbReference>
<dbReference type="EMBL" id="QGTJ01000004">
    <property type="protein sequence ID" value="PWV62389.1"/>
    <property type="molecule type" value="Genomic_DNA"/>
</dbReference>
<dbReference type="PANTHER" id="PTHR43332">
    <property type="entry name" value="INNER MEMBRANE TRANSPORT PERMEASE YADH-RELATED"/>
    <property type="match status" value="1"/>
</dbReference>
<keyword evidence="9" id="KW-1185">Reference proteome</keyword>
<proteinExistence type="inferred from homology"/>
<gene>
    <name evidence="8" type="ORF">C7443_104184</name>
</gene>
<reference evidence="8 9" key="1">
    <citation type="submission" date="2018-05" db="EMBL/GenBank/DDBJ databases">
        <title>Genomic Encyclopedia of Type Strains, Phase IV (KMG-IV): sequencing the most valuable type-strain genomes for metagenomic binning, comparative biology and taxonomic classification.</title>
        <authorList>
            <person name="Goeker M."/>
        </authorList>
    </citation>
    <scope>NUCLEOTIDE SEQUENCE [LARGE SCALE GENOMIC DNA]</scope>
    <source>
        <strain evidence="8 9">DSM 23606</strain>
    </source>
</reference>
<feature type="transmembrane region" description="Helical" evidence="6">
    <location>
        <begin position="245"/>
        <end position="265"/>
    </location>
</feature>
<evidence type="ECO:0000256" key="5">
    <source>
        <dbReference type="ARBA" id="ARBA00023136"/>
    </source>
</evidence>
<evidence type="ECO:0000256" key="6">
    <source>
        <dbReference type="RuleBase" id="RU361157"/>
    </source>
</evidence>
<keyword evidence="5 6" id="KW-0472">Membrane</keyword>
<keyword evidence="3 6" id="KW-0812">Transmembrane</keyword>
<feature type="transmembrane region" description="Helical" evidence="6">
    <location>
        <begin position="78"/>
        <end position="101"/>
    </location>
</feature>
<accession>A0A317N0Z0</accession>
<dbReference type="InterPro" id="IPR013525">
    <property type="entry name" value="ABC2_TM"/>
</dbReference>
<dbReference type="NCBIfam" id="NF011648">
    <property type="entry name" value="PRK15066.1"/>
    <property type="match status" value="1"/>
</dbReference>
<dbReference type="InterPro" id="IPR047817">
    <property type="entry name" value="ABC2_TM_bact-type"/>
</dbReference>
<dbReference type="AlphaFoldDB" id="A0A317N0Z0"/>
<dbReference type="PROSITE" id="PS51012">
    <property type="entry name" value="ABC_TM2"/>
    <property type="match status" value="1"/>
</dbReference>
<organism evidence="8 9">
    <name type="scientific">Plasticicumulans acidivorans</name>
    <dbReference type="NCBI Taxonomy" id="886464"/>
    <lineage>
        <taxon>Bacteria</taxon>
        <taxon>Pseudomonadati</taxon>
        <taxon>Pseudomonadota</taxon>
        <taxon>Gammaproteobacteria</taxon>
        <taxon>Candidatus Competibacteraceae</taxon>
        <taxon>Plasticicumulans</taxon>
    </lineage>
</organism>
<dbReference type="GO" id="GO:0140359">
    <property type="term" value="F:ABC-type transporter activity"/>
    <property type="evidence" value="ECO:0007669"/>
    <property type="project" value="InterPro"/>
</dbReference>
<sequence length="273" mass="29553">MDTPAISTPAGTLSPMMHTRAHWIAFKTILIREVLRFSRIWIQTILPPAITTALYFLIFGKLLGSQMPVMDGYDYTQYIAPGLIMLAIITNSYANVVSSFYGSKFQHNIEELLVAPVPNWLILAGFVGGGVARGVAVGVVVTAIALFFTDLHVTHWGVTIGVVLLTSVLFSLAGLINGIYANSFDDISIVPTFVLTPLTYLGGIFYSINLLPDVWRAASLANPILYMVNAFRFGILGVADIGMLTAFGITLGFIALLGSVSLYLLRRGTGTRS</sequence>
<comment type="similarity">
    <text evidence="2 6">Belongs to the ABC-2 integral membrane protein family.</text>
</comment>
<comment type="subcellular location">
    <subcellularLocation>
        <location evidence="6">Cell inner membrane</location>
        <topology evidence="6">Multi-pass membrane protein</topology>
    </subcellularLocation>
    <subcellularLocation>
        <location evidence="1">Membrane</location>
        <topology evidence="1">Multi-pass membrane protein</topology>
    </subcellularLocation>
</comment>
<dbReference type="PIRSF" id="PIRSF006648">
    <property type="entry name" value="DrrB"/>
    <property type="match status" value="1"/>
</dbReference>
<dbReference type="Proteomes" id="UP000246569">
    <property type="component" value="Unassembled WGS sequence"/>
</dbReference>
<name>A0A317N0Z0_9GAMM</name>
<evidence type="ECO:0000313" key="9">
    <source>
        <dbReference type="Proteomes" id="UP000246569"/>
    </source>
</evidence>
<feature type="transmembrane region" description="Helical" evidence="6">
    <location>
        <begin position="121"/>
        <end position="148"/>
    </location>
</feature>
<keyword evidence="6" id="KW-1003">Cell membrane</keyword>